<dbReference type="GO" id="GO:0004792">
    <property type="term" value="F:thiosulfate-cyanide sulfurtransferase activity"/>
    <property type="evidence" value="ECO:0007669"/>
    <property type="project" value="TreeGrafter"/>
</dbReference>
<dbReference type="GO" id="GO:0005829">
    <property type="term" value="C:cytosol"/>
    <property type="evidence" value="ECO:0007669"/>
    <property type="project" value="TreeGrafter"/>
</dbReference>
<dbReference type="GO" id="GO:0016779">
    <property type="term" value="F:nucleotidyltransferase activity"/>
    <property type="evidence" value="ECO:0007669"/>
    <property type="project" value="TreeGrafter"/>
</dbReference>
<dbReference type="FunFam" id="3.40.50.720:FF:000033">
    <property type="entry name" value="Adenylyltransferase and sulfurtransferase MOCS3"/>
    <property type="match status" value="1"/>
</dbReference>
<dbReference type="InterPro" id="IPR000594">
    <property type="entry name" value="ThiF_NAD_FAD-bd"/>
</dbReference>
<keyword evidence="3" id="KW-0067">ATP-binding</keyword>
<dbReference type="NCBIfam" id="NF047750">
    <property type="entry name" value="SAMPActivE1UbaA"/>
    <property type="match status" value="1"/>
</dbReference>
<evidence type="ECO:0000313" key="5">
    <source>
        <dbReference type="EMBL" id="QSG04189.1"/>
    </source>
</evidence>
<name>A0A897MZ81_9EURY</name>
<dbReference type="PANTHER" id="PTHR10953">
    <property type="entry name" value="UBIQUITIN-ACTIVATING ENZYME E1"/>
    <property type="match status" value="1"/>
</dbReference>
<reference evidence="5" key="1">
    <citation type="submission" date="2020-11" db="EMBL/GenBank/DDBJ databases">
        <title>Carbohydrate-dependent, anaerobic sulfur respiration: A novel catabolism in halophilic archaea.</title>
        <authorList>
            <person name="Sorokin D.Y."/>
            <person name="Messina E."/>
            <person name="Smedile F."/>
            <person name="La Cono V."/>
            <person name="Hallsworth J.E."/>
            <person name="Yakimov M.M."/>
        </authorList>
    </citation>
    <scope>NUCLEOTIDE SEQUENCE</scope>
    <source>
        <strain evidence="5">AArc-S</strain>
    </source>
</reference>
<dbReference type="NCBIfam" id="NF004281">
    <property type="entry name" value="PRK05690.1"/>
    <property type="match status" value="1"/>
</dbReference>
<evidence type="ECO:0000313" key="6">
    <source>
        <dbReference type="Proteomes" id="UP000663586"/>
    </source>
</evidence>
<organism evidence="5 6">
    <name type="scientific">Natranaeroarchaeum sulfidigenes</name>
    <dbReference type="NCBI Taxonomy" id="2784880"/>
    <lineage>
        <taxon>Archaea</taxon>
        <taxon>Methanobacteriati</taxon>
        <taxon>Methanobacteriota</taxon>
        <taxon>Stenosarchaea group</taxon>
        <taxon>Halobacteria</taxon>
        <taxon>Halobacteriales</taxon>
        <taxon>Natronoarchaeaceae</taxon>
        <taxon>Natranaeroarchaeum</taxon>
    </lineage>
</organism>
<dbReference type="GO" id="GO:0005524">
    <property type="term" value="F:ATP binding"/>
    <property type="evidence" value="ECO:0007669"/>
    <property type="project" value="UniProtKB-KW"/>
</dbReference>
<dbReference type="EMBL" id="CP064786">
    <property type="protein sequence ID" value="QSG04189.1"/>
    <property type="molecule type" value="Genomic_DNA"/>
</dbReference>
<dbReference type="Gene3D" id="3.40.50.720">
    <property type="entry name" value="NAD(P)-binding Rossmann-like Domain"/>
    <property type="match status" value="1"/>
</dbReference>
<protein>
    <submittedName>
        <fullName evidence="5">Dinucleotide-utilizing enzyme involved in molybdopterin and thiamine biosynthesis</fullName>
    </submittedName>
</protein>
<evidence type="ECO:0000256" key="1">
    <source>
        <dbReference type="ARBA" id="ARBA00022679"/>
    </source>
</evidence>
<keyword evidence="6" id="KW-1185">Reference proteome</keyword>
<dbReference type="CDD" id="cd00757">
    <property type="entry name" value="ThiF_MoeB_HesA_family"/>
    <property type="match status" value="1"/>
</dbReference>
<keyword evidence="2" id="KW-0547">Nucleotide-binding</keyword>
<feature type="domain" description="THIF-type NAD/FAD binding fold" evidence="4">
    <location>
        <begin position="42"/>
        <end position="278"/>
    </location>
</feature>
<dbReference type="Proteomes" id="UP000663586">
    <property type="component" value="Chromosome"/>
</dbReference>
<dbReference type="SUPFAM" id="SSF69572">
    <property type="entry name" value="Activating enzymes of the ubiquitin-like proteins"/>
    <property type="match status" value="1"/>
</dbReference>
<dbReference type="Pfam" id="PF00899">
    <property type="entry name" value="ThiF"/>
    <property type="match status" value="1"/>
</dbReference>
<dbReference type="PANTHER" id="PTHR10953:SF102">
    <property type="entry name" value="ADENYLYLTRANSFERASE AND SULFURTRANSFERASE MOCS3"/>
    <property type="match status" value="1"/>
</dbReference>
<proteinExistence type="predicted"/>
<dbReference type="InterPro" id="IPR045886">
    <property type="entry name" value="ThiF/MoeB/HesA"/>
</dbReference>
<sequence>MIRVKGFDRVPATGSTVPFIRLVLVPSGMTDLNLDPVQLDRYSRHVIMDDVGPGGQKRLLDASVLVIGAGGLGAPIIQYLAAAGVGRIGIADDDVVERSNLQRQVIHADADVGRPKVDSAAEFVEALNPDVDVVKHDLRVTAENVDGLIADYDLVVDGSDNFQTRYLVNDACTLAGVPFTHGAIFQFEGQITTFPADEESPCYRCVFPEAPPEGMVPNCATAGVLGVLPGTVGCIQATEAVKMILGDGDLLDGRLLFYDAMAMEFDEIEIRKNPDCPVCGENPEIETVHDVEYVETCSIGAE</sequence>
<dbReference type="GO" id="GO:0008641">
    <property type="term" value="F:ubiquitin-like modifier activating enzyme activity"/>
    <property type="evidence" value="ECO:0007669"/>
    <property type="project" value="InterPro"/>
</dbReference>
<evidence type="ECO:0000259" key="4">
    <source>
        <dbReference type="Pfam" id="PF00899"/>
    </source>
</evidence>
<keyword evidence="1" id="KW-0808">Transferase</keyword>
<dbReference type="InterPro" id="IPR035985">
    <property type="entry name" value="Ubiquitin-activating_enz"/>
</dbReference>
<dbReference type="KEGG" id="hara:AArcS_3002"/>
<gene>
    <name evidence="5" type="primary">thiF</name>
    <name evidence="5" type="ORF">AArcS_3002</name>
</gene>
<dbReference type="AlphaFoldDB" id="A0A897MZ81"/>
<evidence type="ECO:0000256" key="2">
    <source>
        <dbReference type="ARBA" id="ARBA00022741"/>
    </source>
</evidence>
<evidence type="ECO:0000256" key="3">
    <source>
        <dbReference type="ARBA" id="ARBA00022840"/>
    </source>
</evidence>
<dbReference type="GO" id="GO:0008146">
    <property type="term" value="F:sulfotransferase activity"/>
    <property type="evidence" value="ECO:0007669"/>
    <property type="project" value="TreeGrafter"/>
</dbReference>
<accession>A0A897MZ81</accession>